<keyword evidence="2" id="KW-1185">Reference proteome</keyword>
<sequence>MNEDYEEDDEKEQIKDEYVNLGFNIKEEENIRSAVKKLRQPEIAEEETQTEKPEETTTTVAIVSTKSPEISKPSEQEKHDFEVTKQAKEILVQFESRFLAKINNKETINSESNIQESKTQNSNLQKRDIGDSEYITQLGNNPNFFQGDIVLIKDQAEKLIQKASKDAQDNNVCIQGINTVIKCDDEHISLTDMESCKAKKKNN</sequence>
<dbReference type="Proteomes" id="UP000046392">
    <property type="component" value="Unplaced"/>
</dbReference>
<dbReference type="WBParaSite" id="SPAL_0000963900.1">
    <property type="protein sequence ID" value="SPAL_0000963900.1"/>
    <property type="gene ID" value="SPAL_0000963900"/>
</dbReference>
<accession>A0A0N5BUX1</accession>
<reference evidence="3" key="1">
    <citation type="submission" date="2017-02" db="UniProtKB">
        <authorList>
            <consortium name="WormBaseParasite"/>
        </authorList>
    </citation>
    <scope>IDENTIFICATION</scope>
</reference>
<evidence type="ECO:0000313" key="3">
    <source>
        <dbReference type="WBParaSite" id="SPAL_0000963900.1"/>
    </source>
</evidence>
<organism evidence="2 3">
    <name type="scientific">Strongyloides papillosus</name>
    <name type="common">Intestinal threadworm</name>
    <dbReference type="NCBI Taxonomy" id="174720"/>
    <lineage>
        <taxon>Eukaryota</taxon>
        <taxon>Metazoa</taxon>
        <taxon>Ecdysozoa</taxon>
        <taxon>Nematoda</taxon>
        <taxon>Chromadorea</taxon>
        <taxon>Rhabditida</taxon>
        <taxon>Tylenchina</taxon>
        <taxon>Panagrolaimomorpha</taxon>
        <taxon>Strongyloidoidea</taxon>
        <taxon>Strongyloididae</taxon>
        <taxon>Strongyloides</taxon>
    </lineage>
</organism>
<evidence type="ECO:0000256" key="1">
    <source>
        <dbReference type="SAM" id="MobiDB-lite"/>
    </source>
</evidence>
<feature type="region of interest" description="Disordered" evidence="1">
    <location>
        <begin position="40"/>
        <end position="80"/>
    </location>
</feature>
<name>A0A0N5BUX1_STREA</name>
<protein>
    <submittedName>
        <fullName evidence="3">Uncharacterized protein</fullName>
    </submittedName>
</protein>
<evidence type="ECO:0000313" key="2">
    <source>
        <dbReference type="Proteomes" id="UP000046392"/>
    </source>
</evidence>
<dbReference type="AlphaFoldDB" id="A0A0N5BUX1"/>
<proteinExistence type="predicted"/>